<evidence type="ECO:0000256" key="1">
    <source>
        <dbReference type="SAM" id="MobiDB-lite"/>
    </source>
</evidence>
<protein>
    <submittedName>
        <fullName evidence="2">(northern house mosquito) hypothetical protein</fullName>
    </submittedName>
</protein>
<name>A0A8D8JHC6_CULPI</name>
<accession>A0A8D8JHC6</accession>
<dbReference type="EMBL" id="HBUE01284033">
    <property type="protein sequence ID" value="CAG6570482.1"/>
    <property type="molecule type" value="Transcribed_RNA"/>
</dbReference>
<dbReference type="AlphaFoldDB" id="A0A8D8JHC6"/>
<organism evidence="2">
    <name type="scientific">Culex pipiens</name>
    <name type="common">House mosquito</name>
    <dbReference type="NCBI Taxonomy" id="7175"/>
    <lineage>
        <taxon>Eukaryota</taxon>
        <taxon>Metazoa</taxon>
        <taxon>Ecdysozoa</taxon>
        <taxon>Arthropoda</taxon>
        <taxon>Hexapoda</taxon>
        <taxon>Insecta</taxon>
        <taxon>Pterygota</taxon>
        <taxon>Neoptera</taxon>
        <taxon>Endopterygota</taxon>
        <taxon>Diptera</taxon>
        <taxon>Nematocera</taxon>
        <taxon>Culicoidea</taxon>
        <taxon>Culicidae</taxon>
        <taxon>Culicinae</taxon>
        <taxon>Culicini</taxon>
        <taxon>Culex</taxon>
        <taxon>Culex</taxon>
    </lineage>
</organism>
<dbReference type="EMBL" id="HBUE01178458">
    <property type="protein sequence ID" value="CAG6518934.1"/>
    <property type="molecule type" value="Transcribed_RNA"/>
</dbReference>
<reference evidence="2" key="1">
    <citation type="submission" date="2021-05" db="EMBL/GenBank/DDBJ databases">
        <authorList>
            <person name="Alioto T."/>
            <person name="Alioto T."/>
            <person name="Gomez Garrido J."/>
        </authorList>
    </citation>
    <scope>NUCLEOTIDE SEQUENCE</scope>
</reference>
<feature type="region of interest" description="Disordered" evidence="1">
    <location>
        <begin position="1"/>
        <end position="63"/>
    </location>
</feature>
<proteinExistence type="predicted"/>
<sequence length="295" mass="33599">MASNGKRPRSEPGRNFSAFRTCGPIRRQRLPSTEDPLSDLDYDYGSSSDDGEWSTSTGSESMDMDMYEYDTEEEEMMLLDALEEEEELEEEEATDDEMGYVGFSTDAEDDSEFEEEMDRELARVEMEMYRKQQRKKLIPPEMIPDGIDSDDEKAWQFLEDEWMCEQEQLLLLEQQQQNEANPKCAQDPDVPDWDALDVINRRFLIRGNVAGKPCTMTSSVGVRRARILMVGTIVPATEMLRHFFRDARRNVGGVKENTGRVVPVASKKVAAVTPRALVRSNGAAGQRKALSERNL</sequence>
<evidence type="ECO:0000313" key="2">
    <source>
        <dbReference type="EMBL" id="CAG6570482.1"/>
    </source>
</evidence>